<feature type="domain" description="Probable transposase IS891/IS1136/IS1341" evidence="8">
    <location>
        <begin position="165"/>
        <end position="278"/>
    </location>
</feature>
<evidence type="ECO:0000256" key="3">
    <source>
        <dbReference type="ARBA" id="ARBA00022578"/>
    </source>
</evidence>
<evidence type="ECO:0000259" key="8">
    <source>
        <dbReference type="Pfam" id="PF01385"/>
    </source>
</evidence>
<dbReference type="RefSeq" id="WP_220211200.1">
    <property type="nucleotide sequence ID" value="NZ_BNJK01000003.1"/>
</dbReference>
<keyword evidence="12" id="KW-1185">Reference proteome</keyword>
<dbReference type="GO" id="GO:0003677">
    <property type="term" value="F:DNA binding"/>
    <property type="evidence" value="ECO:0007669"/>
    <property type="project" value="UniProtKB-KW"/>
</dbReference>
<proteinExistence type="inferred from homology"/>
<evidence type="ECO:0000259" key="10">
    <source>
        <dbReference type="Pfam" id="PF12323"/>
    </source>
</evidence>
<feature type="domain" description="Cas12f1-like TNB" evidence="9">
    <location>
        <begin position="311"/>
        <end position="376"/>
    </location>
</feature>
<dbReference type="NCBIfam" id="NF040570">
    <property type="entry name" value="guided_TnpB"/>
    <property type="match status" value="1"/>
</dbReference>
<dbReference type="Pfam" id="PF12323">
    <property type="entry name" value="HTH_OrfB_IS605"/>
    <property type="match status" value="1"/>
</dbReference>
<dbReference type="Pfam" id="PF01385">
    <property type="entry name" value="OrfB_IS605"/>
    <property type="match status" value="1"/>
</dbReference>
<accession>A0A8J3IU28</accession>
<dbReference type="InterPro" id="IPR001959">
    <property type="entry name" value="Transposase"/>
</dbReference>
<sequence>MRRSYKYCLSPNKATTEKLQWVLDRCREVYNAGLSERRDAWTYEQKSISYYDQQNDLPEIKAEIRPEYQEIAAHVLQDVLRRLDKAYQGFFRRCKAGKKPGHPRFLGCNRYTSFTYPDKAGWKLDGNRLHLSKIGIVKVKLHRPIEGTIKTVTIKREGDEWFCIFSCEVQVCPHLPYTDLAIGVDLGVSKLATFSDGDVIENPKHYRRAEKKLATLQQALSRKKRGSHRRKKAVRAVAKAHRKVRRQRADYLHKHSRWLVDTYEVIVFEAIQPANLSRRARPKQDAETGAYLPNGATAKSGLNKSIMNAGWSTFLAMCEVKAAWAGHVQVIKVDPYGTSQVCSGCGAVVKKELSERWHSCSCGFSLDRDQNAARNILARGLQQLSGGTRPTLVTA</sequence>
<evidence type="ECO:0000256" key="5">
    <source>
        <dbReference type="ARBA" id="ARBA00022833"/>
    </source>
</evidence>
<dbReference type="InterPro" id="IPR010095">
    <property type="entry name" value="Cas12f1-like_TNB"/>
</dbReference>
<evidence type="ECO:0000256" key="2">
    <source>
        <dbReference type="ARBA" id="ARBA00011044"/>
    </source>
</evidence>
<evidence type="ECO:0000256" key="4">
    <source>
        <dbReference type="ARBA" id="ARBA00022723"/>
    </source>
</evidence>
<dbReference type="Pfam" id="PF07282">
    <property type="entry name" value="Cas12f1-like_TNB"/>
    <property type="match status" value="1"/>
</dbReference>
<dbReference type="GO" id="GO:0006310">
    <property type="term" value="P:DNA recombination"/>
    <property type="evidence" value="ECO:0007669"/>
    <property type="project" value="UniProtKB-KW"/>
</dbReference>
<comment type="similarity">
    <text evidence="1">In the C-terminal section; belongs to the transposase 35 family.</text>
</comment>
<dbReference type="InterPro" id="IPR021027">
    <property type="entry name" value="Transposase_put_HTH"/>
</dbReference>
<keyword evidence="3" id="KW-0815">Transposition</keyword>
<evidence type="ECO:0000313" key="11">
    <source>
        <dbReference type="EMBL" id="GHP00609.1"/>
    </source>
</evidence>
<keyword evidence="4" id="KW-0479">Metal-binding</keyword>
<comment type="similarity">
    <text evidence="2">In the N-terminal section; belongs to the transposase 2 family.</text>
</comment>
<keyword evidence="6" id="KW-0238">DNA-binding</keyword>
<reference evidence="11" key="1">
    <citation type="submission" date="2020-10" db="EMBL/GenBank/DDBJ databases">
        <title>Taxonomic study of unclassified bacteria belonging to the class Ktedonobacteria.</title>
        <authorList>
            <person name="Yabe S."/>
            <person name="Wang C.M."/>
            <person name="Zheng Y."/>
            <person name="Sakai Y."/>
            <person name="Cavaletti L."/>
            <person name="Monciardini P."/>
            <person name="Donadio S."/>
        </authorList>
    </citation>
    <scope>NUCLEOTIDE SEQUENCE</scope>
    <source>
        <strain evidence="11">ID150040</strain>
    </source>
</reference>
<evidence type="ECO:0000256" key="6">
    <source>
        <dbReference type="ARBA" id="ARBA00023125"/>
    </source>
</evidence>
<dbReference type="EMBL" id="BNJK01000003">
    <property type="protein sequence ID" value="GHP00609.1"/>
    <property type="molecule type" value="Genomic_DNA"/>
</dbReference>
<name>A0A8J3IU28_9CHLR</name>
<keyword evidence="7" id="KW-0233">DNA recombination</keyword>
<dbReference type="Proteomes" id="UP000597444">
    <property type="component" value="Unassembled WGS sequence"/>
</dbReference>
<dbReference type="PANTHER" id="PTHR30405">
    <property type="entry name" value="TRANSPOSASE"/>
    <property type="match status" value="1"/>
</dbReference>
<evidence type="ECO:0000313" key="12">
    <source>
        <dbReference type="Proteomes" id="UP000597444"/>
    </source>
</evidence>
<dbReference type="GO" id="GO:0032196">
    <property type="term" value="P:transposition"/>
    <property type="evidence" value="ECO:0007669"/>
    <property type="project" value="UniProtKB-KW"/>
</dbReference>
<dbReference type="PANTHER" id="PTHR30405:SF25">
    <property type="entry name" value="RNA-GUIDED DNA ENDONUCLEASE INSQ-RELATED"/>
    <property type="match status" value="1"/>
</dbReference>
<dbReference type="AlphaFoldDB" id="A0A8J3IU28"/>
<keyword evidence="5" id="KW-0862">Zinc</keyword>
<evidence type="ECO:0000256" key="1">
    <source>
        <dbReference type="ARBA" id="ARBA00008761"/>
    </source>
</evidence>
<feature type="domain" description="Transposase putative helix-turn-helix" evidence="10">
    <location>
        <begin position="1"/>
        <end position="45"/>
    </location>
</feature>
<gene>
    <name evidence="11" type="ORF">KSF_106560</name>
</gene>
<evidence type="ECO:0000259" key="9">
    <source>
        <dbReference type="Pfam" id="PF07282"/>
    </source>
</evidence>
<comment type="caution">
    <text evidence="11">The sequence shown here is derived from an EMBL/GenBank/DDBJ whole genome shotgun (WGS) entry which is preliminary data.</text>
</comment>
<organism evidence="11 12">
    <name type="scientific">Reticulibacter mediterranei</name>
    <dbReference type="NCBI Taxonomy" id="2778369"/>
    <lineage>
        <taxon>Bacteria</taxon>
        <taxon>Bacillati</taxon>
        <taxon>Chloroflexota</taxon>
        <taxon>Ktedonobacteria</taxon>
        <taxon>Ktedonobacterales</taxon>
        <taxon>Reticulibacteraceae</taxon>
        <taxon>Reticulibacter</taxon>
    </lineage>
</organism>
<protein>
    <submittedName>
        <fullName evidence="11">Transposase</fullName>
    </submittedName>
</protein>
<dbReference type="InterPro" id="IPR051399">
    <property type="entry name" value="RNA-guided_DNA_endo/Transpos"/>
</dbReference>
<evidence type="ECO:0000256" key="7">
    <source>
        <dbReference type="ARBA" id="ARBA00023172"/>
    </source>
</evidence>
<dbReference type="GO" id="GO:0046872">
    <property type="term" value="F:metal ion binding"/>
    <property type="evidence" value="ECO:0007669"/>
    <property type="project" value="UniProtKB-KW"/>
</dbReference>